<dbReference type="InterPro" id="IPR002575">
    <property type="entry name" value="Aminoglycoside_PTrfase"/>
</dbReference>
<dbReference type="PANTHER" id="PTHR41283:SF1">
    <property type="entry name" value="AMINOGLYCOSIDE PHOSPHOTRANSFERASE DOMAIN-CONTAINING PROTEIN"/>
    <property type="match status" value="1"/>
</dbReference>
<evidence type="ECO:0000313" key="2">
    <source>
        <dbReference type="EMBL" id="QKS70300.1"/>
    </source>
</evidence>
<dbReference type="Gene3D" id="3.90.1200.10">
    <property type="match status" value="1"/>
</dbReference>
<dbReference type="AlphaFoldDB" id="A0A859FBG6"/>
<dbReference type="SUPFAM" id="SSF56112">
    <property type="entry name" value="Protein kinase-like (PK-like)"/>
    <property type="match status" value="1"/>
</dbReference>
<dbReference type="EMBL" id="CP041372">
    <property type="protein sequence ID" value="QKS70300.1"/>
    <property type="molecule type" value="Genomic_DNA"/>
</dbReference>
<gene>
    <name evidence="2" type="ORF">FLK61_26435</name>
</gene>
<feature type="domain" description="Aminoglycoside phosphotransferase" evidence="1">
    <location>
        <begin position="18"/>
        <end position="244"/>
    </location>
</feature>
<dbReference type="Proteomes" id="UP000318138">
    <property type="component" value="Chromosome"/>
</dbReference>
<proteinExistence type="predicted"/>
<dbReference type="InterPro" id="IPR011009">
    <property type="entry name" value="Kinase-like_dom_sf"/>
</dbReference>
<evidence type="ECO:0000259" key="1">
    <source>
        <dbReference type="Pfam" id="PF01636"/>
    </source>
</evidence>
<dbReference type="RefSeq" id="WP_176008340.1">
    <property type="nucleotide sequence ID" value="NZ_CP041372.2"/>
</dbReference>
<dbReference type="PANTHER" id="PTHR41283">
    <property type="entry name" value="AMINOGLYCOSIDE PHOSPHOTRANSFERASE"/>
    <property type="match status" value="1"/>
</dbReference>
<dbReference type="Pfam" id="PF01636">
    <property type="entry name" value="APH"/>
    <property type="match status" value="1"/>
</dbReference>
<dbReference type="KEGG" id="psua:FLK61_26435"/>
<evidence type="ECO:0000313" key="3">
    <source>
        <dbReference type="Proteomes" id="UP000318138"/>
    </source>
</evidence>
<name>A0A859FBG6_9BACI</name>
<sequence>MNIDFINQLQLKSRCTEVIEIKKGFSTDKKYLVHMEDGQKLLLRLFDGRELESKKAEFRILERMQEYKITCSQPILIGEVEGQGYSVTSYLDGNDAEDEISTYSEVEQYKLGLRAGEELRRMHQLEAPPDISSWYERKVEKHQRYIEAYLACDVKVQNDHTIMEFIDQNIHLMKHRPNLFQHDDYHVSNIIVSNKEFVGVVDFGRFDWGDPYHEFLKVGIFTRGVSIPFSRGQIRGYFYNEDPDDEFWRLYSLYLAMCVFSTVIWTLKVIPDSLDEMLDKVYTYLDDHDYFRRITPKWY</sequence>
<reference evidence="3" key="1">
    <citation type="submission" date="2019-07" db="EMBL/GenBank/DDBJ databases">
        <title>Bacillus alkalisoli sp. nov. isolated from saline soil.</title>
        <authorList>
            <person name="Sun J.-Q."/>
            <person name="Xu L."/>
        </authorList>
    </citation>
    <scope>NUCLEOTIDE SEQUENCE [LARGE SCALE GENOMIC DNA]</scope>
    <source>
        <strain evidence="3">M4U3P1</strain>
    </source>
</reference>
<accession>A0A859FBG6</accession>
<organism evidence="2 3">
    <name type="scientific">Paenalkalicoccus suaedae</name>
    <dbReference type="NCBI Taxonomy" id="2592382"/>
    <lineage>
        <taxon>Bacteria</taxon>
        <taxon>Bacillati</taxon>
        <taxon>Bacillota</taxon>
        <taxon>Bacilli</taxon>
        <taxon>Bacillales</taxon>
        <taxon>Bacillaceae</taxon>
        <taxon>Paenalkalicoccus</taxon>
    </lineage>
</organism>
<keyword evidence="2" id="KW-0808">Transferase</keyword>
<keyword evidence="3" id="KW-1185">Reference proteome</keyword>
<dbReference type="GO" id="GO:0016740">
    <property type="term" value="F:transferase activity"/>
    <property type="evidence" value="ECO:0007669"/>
    <property type="project" value="UniProtKB-KW"/>
</dbReference>
<protein>
    <submittedName>
        <fullName evidence="2">Aminoglycoside phosphotransferase family protein</fullName>
    </submittedName>
</protein>